<proteinExistence type="predicted"/>
<feature type="coiled-coil region" evidence="1">
    <location>
        <begin position="128"/>
        <end position="155"/>
    </location>
</feature>
<keyword evidence="1" id="KW-0175">Coiled coil</keyword>
<evidence type="ECO:0000313" key="2">
    <source>
        <dbReference type="Proteomes" id="UP000887574"/>
    </source>
</evidence>
<protein>
    <submittedName>
        <fullName evidence="3">DUF4200 domain-containing protein</fullName>
    </submittedName>
</protein>
<dbReference type="AlphaFoldDB" id="A0A915ECA6"/>
<organism evidence="2 3">
    <name type="scientific">Ditylenchus dipsaci</name>
    <dbReference type="NCBI Taxonomy" id="166011"/>
    <lineage>
        <taxon>Eukaryota</taxon>
        <taxon>Metazoa</taxon>
        <taxon>Ecdysozoa</taxon>
        <taxon>Nematoda</taxon>
        <taxon>Chromadorea</taxon>
        <taxon>Rhabditida</taxon>
        <taxon>Tylenchina</taxon>
        <taxon>Tylenchomorpha</taxon>
        <taxon>Sphaerularioidea</taxon>
        <taxon>Anguinidae</taxon>
        <taxon>Anguininae</taxon>
        <taxon>Ditylenchus</taxon>
    </lineage>
</organism>
<dbReference type="WBParaSite" id="jg5153">
    <property type="protein sequence ID" value="jg5153"/>
    <property type="gene ID" value="jg5153"/>
</dbReference>
<sequence>MYLKKLTQQVYLRQRQFDQFRLLYQLSSEKDRTKEIHNLIRQVDQNNNDNNPVDPLHQTNIDKTTKYADLEKSQEEEELQTVFETLEAEQDLIQSNLREITRLDFESSNAHKRFASAAQQELEIRFQLAYLEAENKVMESRVDRMKASLQELQYEPSPSMYKGYKNAFKQRLVQESASENKKMIAANTFGEVCHKKELELQQLIIDCEVFRKFFEKSINHIKKDLPRRKNETQLLAITTTDNNLDNDNTKSLNSPTSTTAFQQIQIKKSEISEQEIDDPLTELNSRRQMIFDDCAKEAAADLGNQKTNLVAEVSLLNAEIKANCAEIGRRRRLIKKNELRSEDIRQKISKIQKDQADKSAEKEIKVVADSQLEQKKLEALEKDLQLLIVSVTNLENKRNQLNEQIIQAKVDESNLSNRFQTFDSMKKSKKSGFKVEKTRNELDSLQEFLLLSRQKNRPTRRKLGLLKTYYIETAQKELLEHRKRQLETIWEKSKNIKEEE</sequence>
<evidence type="ECO:0000256" key="1">
    <source>
        <dbReference type="SAM" id="Coils"/>
    </source>
</evidence>
<reference evidence="3" key="1">
    <citation type="submission" date="2022-11" db="UniProtKB">
        <authorList>
            <consortium name="WormBaseParasite"/>
        </authorList>
    </citation>
    <scope>IDENTIFICATION</scope>
</reference>
<accession>A0A915ECA6</accession>
<evidence type="ECO:0000313" key="3">
    <source>
        <dbReference type="WBParaSite" id="jg5153"/>
    </source>
</evidence>
<feature type="coiled-coil region" evidence="1">
    <location>
        <begin position="377"/>
        <end position="418"/>
    </location>
</feature>
<name>A0A915ECA6_9BILA</name>
<dbReference type="Proteomes" id="UP000887574">
    <property type="component" value="Unplaced"/>
</dbReference>
<keyword evidence="2" id="KW-1185">Reference proteome</keyword>